<dbReference type="PANTHER" id="PTHR12993">
    <property type="entry name" value="N-ACETYLGLUCOSAMINYL-PHOSPHATIDYLINOSITOL DE-N-ACETYLASE-RELATED"/>
    <property type="match status" value="1"/>
</dbReference>
<dbReference type="AlphaFoldDB" id="A0AAV5S017"/>
<evidence type="ECO:0000256" key="2">
    <source>
        <dbReference type="ARBA" id="ARBA00012176"/>
    </source>
</evidence>
<dbReference type="Proteomes" id="UP001377567">
    <property type="component" value="Unassembled WGS sequence"/>
</dbReference>
<dbReference type="InterPro" id="IPR003737">
    <property type="entry name" value="GlcNAc_PI_deacetylase-related"/>
</dbReference>
<dbReference type="PANTHER" id="PTHR12993:SF11">
    <property type="entry name" value="N-ACETYLGLUCOSAMINYL-PHOSPHATIDYLINOSITOL DE-N-ACETYLASE"/>
    <property type="match status" value="1"/>
</dbReference>
<dbReference type="InterPro" id="IPR024078">
    <property type="entry name" value="LmbE-like_dom_sf"/>
</dbReference>
<proteinExistence type="inferred from homology"/>
<dbReference type="SUPFAM" id="SSF102588">
    <property type="entry name" value="LmbE-like"/>
    <property type="match status" value="1"/>
</dbReference>
<dbReference type="Pfam" id="PF02585">
    <property type="entry name" value="PIG-L"/>
    <property type="match status" value="1"/>
</dbReference>
<evidence type="ECO:0000313" key="3">
    <source>
        <dbReference type="EMBL" id="GMM57005.1"/>
    </source>
</evidence>
<reference evidence="3 4" key="1">
    <citation type="journal article" date="2023" name="Elife">
        <title>Identification of key yeast species and microbe-microbe interactions impacting larval growth of Drosophila in the wild.</title>
        <authorList>
            <person name="Mure A."/>
            <person name="Sugiura Y."/>
            <person name="Maeda R."/>
            <person name="Honda K."/>
            <person name="Sakurai N."/>
            <person name="Takahashi Y."/>
            <person name="Watada M."/>
            <person name="Katoh T."/>
            <person name="Gotoh A."/>
            <person name="Gotoh Y."/>
            <person name="Taniguchi I."/>
            <person name="Nakamura K."/>
            <person name="Hayashi T."/>
            <person name="Katayama T."/>
            <person name="Uemura T."/>
            <person name="Hattori Y."/>
        </authorList>
    </citation>
    <scope>NUCLEOTIDE SEQUENCE [LARGE SCALE GENOMIC DNA]</scope>
    <source>
        <strain evidence="3 4">KH-74</strain>
    </source>
</reference>
<gene>
    <name evidence="3" type="ORF">DAKH74_036210</name>
</gene>
<name>A0AAV5S017_MAUHU</name>
<comment type="similarity">
    <text evidence="1">Belongs to the PIGL family.</text>
</comment>
<protein>
    <recommendedName>
        <fullName evidence="2">N-acetylglucosaminylphosphatidylinositol deacetylase</fullName>
        <ecNumber evidence="2">3.5.1.89</ecNumber>
    </recommendedName>
</protein>
<accession>A0AAV5S017</accession>
<organism evidence="3 4">
    <name type="scientific">Maudiozyma humilis</name>
    <name type="common">Sour dough yeast</name>
    <name type="synonym">Kazachstania humilis</name>
    <dbReference type="NCBI Taxonomy" id="51915"/>
    <lineage>
        <taxon>Eukaryota</taxon>
        <taxon>Fungi</taxon>
        <taxon>Dikarya</taxon>
        <taxon>Ascomycota</taxon>
        <taxon>Saccharomycotina</taxon>
        <taxon>Saccharomycetes</taxon>
        <taxon>Saccharomycetales</taxon>
        <taxon>Saccharomycetaceae</taxon>
        <taxon>Maudiozyma</taxon>
    </lineage>
</organism>
<dbReference type="GO" id="GO:0000225">
    <property type="term" value="F:N-acetylglucosaminylphosphatidylinositol deacetylase activity"/>
    <property type="evidence" value="ECO:0007669"/>
    <property type="project" value="UniProtKB-EC"/>
</dbReference>
<dbReference type="Gene3D" id="3.40.50.10320">
    <property type="entry name" value="LmbE-like"/>
    <property type="match status" value="1"/>
</dbReference>
<evidence type="ECO:0000313" key="4">
    <source>
        <dbReference type="Proteomes" id="UP001377567"/>
    </source>
</evidence>
<evidence type="ECO:0000256" key="1">
    <source>
        <dbReference type="ARBA" id="ARBA00006066"/>
    </source>
</evidence>
<keyword evidence="4" id="KW-1185">Reference proteome</keyword>
<dbReference type="GO" id="GO:0005783">
    <property type="term" value="C:endoplasmic reticulum"/>
    <property type="evidence" value="ECO:0007669"/>
    <property type="project" value="TreeGrafter"/>
</dbReference>
<dbReference type="EMBL" id="BTGD01000010">
    <property type="protein sequence ID" value="GMM57005.1"/>
    <property type="molecule type" value="Genomic_DNA"/>
</dbReference>
<comment type="caution">
    <text evidence="3">The sequence shown here is derived from an EMBL/GenBank/DDBJ whole genome shotgun (WGS) entry which is preliminary data.</text>
</comment>
<dbReference type="EC" id="3.5.1.89" evidence="2"/>
<sequence>MPPYIAFKLIKLALLALLVWVLLRQRILASNAAALQQLSHLIGRPDPAGNTTVSLLLAHPDDEVMFFSPALASLRELPGVSFDIVCFSNGDAAGLGATRAAELQRSVDLLLSGTPHSLRILDYPDGPDEHWDAASMAGDIIPAGSAGSAEAPSALLTFDAAGVSGHANHIACHAAARAFQGAHPLTRVLALDSHGGNVALKYSGLLPELARQLARGAAERLGRCGWVSARTPAWLRGAEHPAATGTVRFVSTFPQYTLAYAAMLNAHASQVVWFRYAWWVFSRFVYVNDIVVA</sequence>